<evidence type="ECO:0000313" key="8">
    <source>
        <dbReference type="Proteomes" id="UP000467428"/>
    </source>
</evidence>
<dbReference type="Proteomes" id="UP000467428">
    <property type="component" value="Plasmid pJCM18538"/>
</dbReference>
<evidence type="ECO:0000256" key="1">
    <source>
        <dbReference type="ARBA" id="ARBA00004651"/>
    </source>
</evidence>
<dbReference type="AlphaFoldDB" id="A0A7I7RQH8"/>
<dbReference type="Pfam" id="PF01810">
    <property type="entry name" value="LysE"/>
    <property type="match status" value="1"/>
</dbReference>
<evidence type="ECO:0000256" key="6">
    <source>
        <dbReference type="SAM" id="Phobius"/>
    </source>
</evidence>
<keyword evidence="5 6" id="KW-0472">Membrane</keyword>
<evidence type="ECO:0000256" key="5">
    <source>
        <dbReference type="ARBA" id="ARBA00023136"/>
    </source>
</evidence>
<keyword evidence="3 6" id="KW-0812">Transmembrane</keyword>
<feature type="transmembrane region" description="Helical" evidence="6">
    <location>
        <begin position="42"/>
        <end position="62"/>
    </location>
</feature>
<dbReference type="KEGG" id="marz:MARA_02440"/>
<feature type="transmembrane region" description="Helical" evidence="6">
    <location>
        <begin position="6"/>
        <end position="30"/>
    </location>
</feature>
<keyword evidence="2" id="KW-1003">Cell membrane</keyword>
<geneLocation type="plasmid" evidence="7">
    <name>pJCM18538</name>
</geneLocation>
<organism evidence="7 8">
    <name type="scientific">Mycolicibacterium arabiense</name>
    <dbReference type="NCBI Taxonomy" id="1286181"/>
    <lineage>
        <taxon>Bacteria</taxon>
        <taxon>Bacillati</taxon>
        <taxon>Actinomycetota</taxon>
        <taxon>Actinomycetes</taxon>
        <taxon>Mycobacteriales</taxon>
        <taxon>Mycobacteriaceae</taxon>
        <taxon>Mycolicibacterium</taxon>
    </lineage>
</organism>
<dbReference type="PANTHER" id="PTHR30086:SF20">
    <property type="entry name" value="ARGININE EXPORTER PROTEIN ARGO-RELATED"/>
    <property type="match status" value="1"/>
</dbReference>
<accession>A0A7I7RQH8</accession>
<name>A0A7I7RQH8_9MYCO</name>
<keyword evidence="4 6" id="KW-1133">Transmembrane helix</keyword>
<dbReference type="PANTHER" id="PTHR30086">
    <property type="entry name" value="ARGININE EXPORTER PROTEIN ARGO"/>
    <property type="match status" value="1"/>
</dbReference>
<dbReference type="GO" id="GO:0005886">
    <property type="term" value="C:plasma membrane"/>
    <property type="evidence" value="ECO:0007669"/>
    <property type="project" value="UniProtKB-SubCell"/>
</dbReference>
<protein>
    <submittedName>
        <fullName evidence="7">Threonine transporter</fullName>
    </submittedName>
</protein>
<gene>
    <name evidence="7" type="ORF">MARA_02440</name>
</gene>
<keyword evidence="7" id="KW-0614">Plasmid</keyword>
<sequence length="212" mass="21809">MANQDIVSLVTIAGAVAIGAISPGPSFLLVAQTALSTTPRRGRVATLGVGTGGLVFAVAATAGVGTVLAYAVSTFLVIKVLAGDYLMYLGVRLWKAGDHDGTLPQAGPLPSSRTFAIAMSTQLSNPKATVVHGSVFASALPAHPSRWLLTALPLVVLSIEASWYLTVATMMSRPTPRLVYGRARSALDHKAGTFMAGLGALIATEGLRGALR</sequence>
<keyword evidence="8" id="KW-1185">Reference proteome</keyword>
<dbReference type="InterPro" id="IPR001123">
    <property type="entry name" value="LeuE-type"/>
</dbReference>
<dbReference type="EMBL" id="AP022592">
    <property type="protein sequence ID" value="BBY46814.1"/>
    <property type="molecule type" value="Genomic_DNA"/>
</dbReference>
<evidence type="ECO:0000256" key="2">
    <source>
        <dbReference type="ARBA" id="ARBA00022475"/>
    </source>
</evidence>
<dbReference type="GO" id="GO:0015171">
    <property type="term" value="F:amino acid transmembrane transporter activity"/>
    <property type="evidence" value="ECO:0007669"/>
    <property type="project" value="TreeGrafter"/>
</dbReference>
<evidence type="ECO:0000256" key="3">
    <source>
        <dbReference type="ARBA" id="ARBA00022692"/>
    </source>
</evidence>
<proteinExistence type="predicted"/>
<comment type="subcellular location">
    <subcellularLocation>
        <location evidence="1">Cell membrane</location>
        <topology evidence="1">Multi-pass membrane protein</topology>
    </subcellularLocation>
</comment>
<evidence type="ECO:0000313" key="7">
    <source>
        <dbReference type="EMBL" id="BBY46814.1"/>
    </source>
</evidence>
<feature type="transmembrane region" description="Helical" evidence="6">
    <location>
        <begin position="147"/>
        <end position="171"/>
    </location>
</feature>
<reference evidence="7 8" key="1">
    <citation type="journal article" date="2019" name="Emerg. Microbes Infect.">
        <title>Comprehensive subspecies identification of 175 nontuberculous mycobacteria species based on 7547 genomic profiles.</title>
        <authorList>
            <person name="Matsumoto Y."/>
            <person name="Kinjo T."/>
            <person name="Motooka D."/>
            <person name="Nabeya D."/>
            <person name="Jung N."/>
            <person name="Uechi K."/>
            <person name="Horii T."/>
            <person name="Iida T."/>
            <person name="Fujita J."/>
            <person name="Nakamura S."/>
        </authorList>
    </citation>
    <scope>NUCLEOTIDE SEQUENCE [LARGE SCALE GENOMIC DNA]</scope>
    <source>
        <strain evidence="7 8">JCM 18538</strain>
        <plasmid evidence="7">pJCM18538</plasmid>
    </source>
</reference>
<evidence type="ECO:0000256" key="4">
    <source>
        <dbReference type="ARBA" id="ARBA00022989"/>
    </source>
</evidence>
<feature type="transmembrane region" description="Helical" evidence="6">
    <location>
        <begin position="68"/>
        <end position="88"/>
    </location>
</feature>
<dbReference type="RefSeq" id="WP_163916436.1">
    <property type="nucleotide sequence ID" value="NZ_AP022592.1"/>
</dbReference>